<comment type="caution">
    <text evidence="2">The sequence shown here is derived from an EMBL/GenBank/DDBJ whole genome shotgun (WGS) entry which is preliminary data.</text>
</comment>
<feature type="region of interest" description="Disordered" evidence="1">
    <location>
        <begin position="327"/>
        <end position="351"/>
    </location>
</feature>
<dbReference type="EMBL" id="CAMXCT010006334">
    <property type="protein sequence ID" value="CAI4014403.1"/>
    <property type="molecule type" value="Genomic_DNA"/>
</dbReference>
<proteinExistence type="predicted"/>
<dbReference type="SUPFAM" id="SSF56219">
    <property type="entry name" value="DNase I-like"/>
    <property type="match status" value="1"/>
</dbReference>
<sequence>MPKRRDQKERRVRFANFAEGLFEDQFGDTWNRFDLSHGDDCQQVGPQPHPTGSKKPLGAGAFPLWNPSCLNTSSQHPLHQHRINDEWHNVPSQWLTQDGLPQDQVPGDEHFNLNEAPNTIQELFNTFLEHHLVEGPRLSEAIHLRTWYLHHAHVRQWNTPRIIELDGHWRHWARDIAEGWRDHVRLDEDIAFHVCHPDPPRNVGAQWEISFDLILAQGLDMPSWSGLITVLRVGDRASRAEYSLAVSLPQYVSGFLLAQEANQLQQCHLRGCRLRHARNVIPFSIDPVHAMTNGDAFIIQPEGSQAAAAAPEAETATGDVQMDYEPEEQQHEGFQDHDNDEPPDAESSSSDLPHELQAVHIFRLGHWPNFGHIDWRSYHAALRDAAQLVRAHINHFVGFHYVHVSLVGHQAGEEAIILQHVNDIALGSLEKLVIVDTVLHTNRLNQGVPDNPAVTREVYKVQPQLARRHLLLMAQVDAYCTWMADTCIVEHNGHIWHRNDPQLRQVEHGAVFRIQLPPPLNPAWNIGQAVRVAHETGEILDFPEAGQLAHSILDGNVEHNRLDFGEVARDGARLVTCKGNDQVEATDIPTTFPPGTRMPRLRPRHDGKFDWLDQLVDIFRANAEAETIEGDPLLYIQTWYIHHQRLRRCPDPRPLRLDNAIIGWVEELRFAWRDLLDRHIDFSIHVVSPRPPQLRFQDYACHVILVQAPQLHRAAGIITNLFEGPDRDAIQQFALSFPKRINKPTVIDELRLQPQCDTRRCTIHACGELVHLILITELPEGFNLCTRISDPTLQRPIPPLAETEHFEDVIFMQSGQPQTSLTTATSASASSMPNTVCGPFIFNADAPPFVPGILPIEAMSEFVQDLHDLWLQEAFNWEDEEKSCTFTTWLAHHPNDYKHCTRPRNVRLYESFAMWEQTIRQTWQDEIEADSDLEFHLVSPTPPHLGGNAVGHIIIIKNQVDNLVTNLVTVIDHTRVAEHGRIQRMAATTGEHLLLEDVLEIVGYGGACIPHNAPMNCRAWIGDMGLRLGRPIPGRSGHSIHINVHRRTRPAGDGLNLLQLSRPTLTDERLTQGSVAHVPGPSDLWPDGFNVFQPICEEERHDEIATVAVQLLRGHDDIGPLPSFVEIVAPATVESVQEELSCFGIQCQVSLLGHGNHALCLPTDWVPDHEEHHLAYVDMSAPSSSDVLLHTVKKLEKERTLDHMRFLYGLGFEKAVIMQEIEHFRGLVEVQFMVSVGHLEFDSRPPKPASTWPSRQPQINDGPMYEVPSTSSTPACLLALGVTSDQLLEFFSHSQDQVLCQLIDGFDFPEVVQQHLQRLSPIDHVDRIIIYTDGSSHSGRYHLAPELVEEQHIPDAWAFVALGEQYHDDGSTYTLLGWKAHQVRCAEDHPWHIGSRAIGPWVAEREAMIWAFLWRIGLNRRTPTLFRSDSSLTIGQAEGTLGQEGASLVDQVFRLCAGGKGGQHGVELWCNLKQPYCQVQRKPQFFHKNDFVVLHADPQRLLVKVEAKWLNIWILVLHAPHSGISAQQRQDWWNDTASFLEEQHISTEQLFVCADANAAPGDCDGHHVFQEGLPTTSSTSLLRTFLETFELCLPATSQLHEGPRETWMHPNGRASHQIDFVMVPTHMATSCTFSSLLETFDLGNQVEDHTATALELHWSQLLSRPLKATPFSEKPTFARERIKQANLRSGLMSLSTSVWTCDVETHTSHMNNQLHHLLHRSCPLPKGTPKRSYVSDDAWDWRRQKLHHRKAMKTARALLRREALARIFAAWRAPSAQLLELSFVFGSTLRCGLFKHYIGFRRSAAALQRDLAAAKSRHLHETLATIDEGTAASEIQHKLKGFMGSSNKLRQGLAPLPALRNAHNLPCSSTSETLFRWIQFFADMEGGERVPFSQLHAEWVRQLQDFSETAQVLSISDLPSLSALEASCRRVKAGKADGPDAIPTELCKFYPVETARMMYALMMKLVTHGHEPLLHKGGTVIPIWKGKLAKDTCEAYRSILLSSTLGKVVHRTLRIHQKDIYEAYLHSQQLGGRCHVPVTLGAHQTRAFVRWHRDCGHPTAVLFVDLQEAFYRVLRQLALPGSFEDEALAKLAQRLGLGPDILHELWKHLQEPCALDRAGMPACAQRVVRALHSNTHFQLPQQDDHVQTKLGTRPGDAYADIVFGFLLARVLHSYEEQLAQAQVLSSVPSQEGMELFNVEVQQNAEMCRFLGPVWMDDMALCLWSETNAGLKAKIGVATSILLNIFREHAMTPNLRPGKTELMVSPRGPGTRAWKKEMFGPLSTKHFPAIGEHGLYHVHLVTSYTHLGGVIHYTGEVRAEVRRRVAIAHQAFSKHRKLVYQCRAFSLHKRAEIFRSLILSRLLYGADSWALWDSHSKMKLHSAIMKLYRRLLGSAHNAHMQDDEILWRVGLSSPTDLLRLCRLRYIGSLCAIGHTACWGLLNKDRLWRVLVEDDMKWVWHNLANTCDLGDPTHHMQRWFEVIRFHRGFWKGLLKRAEKHAILQQAMRFQCGKFHQTVRGLLAECGFWNALDRFVHFAADAPSFGCMLCQRRCRSRGGEGAHMCRKHGQIQPIRHYIAGTQCGACLKEYHTAGQIQQHLLRSADCRTYLLHHRLQGNVLPGIGSREDALRRQEHDGRLPPLQASGPTKPWRGGLDFSLIDFDLHDALALVIVDAQTNPDIAGLEVCLRAEILRWPTSWTRCRATLGELADTVLHEQLGWEALSRDDVLALLHRLSTTSSWPFLVDEQVPDETYMDTLENMEKDCREETLGCPPAGTPSVPRMCGRHQIVLHAFSGRRRPGDLQFYMEQMYDRAAEGIHLTVVSLDIVTDPVLGDVTVQETQDFWFHHASCGAVAGFLCGPPCETWSRARFVAMLKTTSQRRSPRPVRSGEDLWGLCSLSLREARQVGVGNLLLCFALEMLFRLALVGASGVLEHPDTPPDESMPSIWRLPIMLWLLQMPGMSTFSFSQGLLGAPTPKPTRLLVLNMCDLMGELRRHHLCRDLPARAAIGRDEDGAWQTSKLKEYPPAMSRALASSFVRTLSACQFEETVQLDEAFVKKCAAMDTKSFGTKIGMDFAGQS</sequence>
<dbReference type="PANTHER" id="PTHR47027">
    <property type="entry name" value="REVERSE TRANSCRIPTASE DOMAIN-CONTAINING PROTEIN"/>
    <property type="match status" value="1"/>
</dbReference>
<keyword evidence="4" id="KW-1185">Reference proteome</keyword>
<dbReference type="Proteomes" id="UP001152797">
    <property type="component" value="Unassembled WGS sequence"/>
</dbReference>
<dbReference type="PANTHER" id="PTHR47027:SF20">
    <property type="entry name" value="REVERSE TRANSCRIPTASE-LIKE PROTEIN WITH RNA-DIRECTED DNA POLYMERASE DOMAIN"/>
    <property type="match status" value="1"/>
</dbReference>
<dbReference type="EMBL" id="CAMXCT020006334">
    <property type="protein sequence ID" value="CAL1167778.1"/>
    <property type="molecule type" value="Genomic_DNA"/>
</dbReference>
<feature type="compositionally biased region" description="Basic and acidic residues" evidence="1">
    <location>
        <begin position="328"/>
        <end position="337"/>
    </location>
</feature>
<accession>A0A9P1DT87</accession>
<dbReference type="EMBL" id="CAMXCT030006334">
    <property type="protein sequence ID" value="CAL4801715.1"/>
    <property type="molecule type" value="Genomic_DNA"/>
</dbReference>
<reference evidence="2" key="1">
    <citation type="submission" date="2022-10" db="EMBL/GenBank/DDBJ databases">
        <authorList>
            <person name="Chen Y."/>
            <person name="Dougan E. K."/>
            <person name="Chan C."/>
            <person name="Rhodes N."/>
            <person name="Thang M."/>
        </authorList>
    </citation>
    <scope>NUCLEOTIDE SEQUENCE</scope>
</reference>
<dbReference type="InterPro" id="IPR036691">
    <property type="entry name" value="Endo/exonu/phosph_ase_sf"/>
</dbReference>
<dbReference type="Gene3D" id="3.60.10.10">
    <property type="entry name" value="Endonuclease/exonuclease/phosphatase"/>
    <property type="match status" value="1"/>
</dbReference>
<reference evidence="3" key="2">
    <citation type="submission" date="2024-04" db="EMBL/GenBank/DDBJ databases">
        <authorList>
            <person name="Chen Y."/>
            <person name="Shah S."/>
            <person name="Dougan E. K."/>
            <person name="Thang M."/>
            <person name="Chan C."/>
        </authorList>
    </citation>
    <scope>NUCLEOTIDE SEQUENCE [LARGE SCALE GENOMIC DNA]</scope>
</reference>
<protein>
    <recommendedName>
        <fullName evidence="5">RNase H type-1 domain-containing protein</fullName>
    </recommendedName>
</protein>
<evidence type="ECO:0000313" key="2">
    <source>
        <dbReference type="EMBL" id="CAI4014403.1"/>
    </source>
</evidence>
<dbReference type="OrthoDB" id="415871at2759"/>
<evidence type="ECO:0000313" key="3">
    <source>
        <dbReference type="EMBL" id="CAL1167778.1"/>
    </source>
</evidence>
<name>A0A9P1DT87_9DINO</name>
<evidence type="ECO:0000256" key="1">
    <source>
        <dbReference type="SAM" id="MobiDB-lite"/>
    </source>
</evidence>
<evidence type="ECO:0008006" key="5">
    <source>
        <dbReference type="Google" id="ProtNLM"/>
    </source>
</evidence>
<organism evidence="2">
    <name type="scientific">Cladocopium goreaui</name>
    <dbReference type="NCBI Taxonomy" id="2562237"/>
    <lineage>
        <taxon>Eukaryota</taxon>
        <taxon>Sar</taxon>
        <taxon>Alveolata</taxon>
        <taxon>Dinophyceae</taxon>
        <taxon>Suessiales</taxon>
        <taxon>Symbiodiniaceae</taxon>
        <taxon>Cladocopium</taxon>
    </lineage>
</organism>
<gene>
    <name evidence="2" type="ORF">C1SCF055_LOCUS39310</name>
</gene>
<evidence type="ECO:0000313" key="4">
    <source>
        <dbReference type="Proteomes" id="UP001152797"/>
    </source>
</evidence>